<dbReference type="AlphaFoldDB" id="A0A2P1PTK7"/>
<organism evidence="1 2">
    <name type="scientific">Ahniella affigens</name>
    <dbReference type="NCBI Taxonomy" id="2021234"/>
    <lineage>
        <taxon>Bacteria</taxon>
        <taxon>Pseudomonadati</taxon>
        <taxon>Pseudomonadota</taxon>
        <taxon>Gammaproteobacteria</taxon>
        <taxon>Lysobacterales</taxon>
        <taxon>Rhodanobacteraceae</taxon>
        <taxon>Ahniella</taxon>
    </lineage>
</organism>
<evidence type="ECO:0000313" key="2">
    <source>
        <dbReference type="Proteomes" id="UP000241074"/>
    </source>
</evidence>
<evidence type="ECO:0000313" key="1">
    <source>
        <dbReference type="EMBL" id="AVP98160.1"/>
    </source>
</evidence>
<dbReference type="KEGG" id="xba:C7S18_13575"/>
<accession>A0A2P1PTK7</accession>
<proteinExistence type="predicted"/>
<keyword evidence="2" id="KW-1185">Reference proteome</keyword>
<name>A0A2P1PTK7_9GAMM</name>
<dbReference type="Proteomes" id="UP000241074">
    <property type="component" value="Chromosome"/>
</dbReference>
<protein>
    <submittedName>
        <fullName evidence="1">Uncharacterized protein</fullName>
    </submittedName>
</protein>
<gene>
    <name evidence="1" type="ORF">C7S18_13575</name>
</gene>
<reference evidence="1 2" key="2">
    <citation type="submission" date="2018-03" db="EMBL/GenBank/DDBJ databases">
        <authorList>
            <person name="Keele B.F."/>
        </authorList>
    </citation>
    <scope>NUCLEOTIDE SEQUENCE [LARGE SCALE GENOMIC DNA]</scope>
    <source>
        <strain evidence="1 2">D13</strain>
    </source>
</reference>
<dbReference type="EMBL" id="CP027860">
    <property type="protein sequence ID" value="AVP98160.1"/>
    <property type="molecule type" value="Genomic_DNA"/>
</dbReference>
<sequence>MISDIRQALPWLAAPAFKRMHFTASKLRAFAPRPGSFVQKISQLGIVRSELRDLGTIAPIDHLLARLIRG</sequence>
<reference evidence="1 2" key="1">
    <citation type="submission" date="2018-03" db="EMBL/GenBank/DDBJ databases">
        <title>Ahniella affigens gen. nov., sp. nov., a gammaproteobacterium isolated from sandy soil near a stream.</title>
        <authorList>
            <person name="Ko Y."/>
            <person name="Kim J.-H."/>
        </authorList>
    </citation>
    <scope>NUCLEOTIDE SEQUENCE [LARGE SCALE GENOMIC DNA]</scope>
    <source>
        <strain evidence="1 2">D13</strain>
    </source>
</reference>